<evidence type="ECO:0000256" key="3">
    <source>
        <dbReference type="ARBA" id="ARBA00022630"/>
    </source>
</evidence>
<comment type="cofactor">
    <cofactor evidence="1">
        <name>FAD</name>
        <dbReference type="ChEBI" id="CHEBI:57692"/>
    </cofactor>
</comment>
<dbReference type="Proteomes" id="UP000785200">
    <property type="component" value="Unassembled WGS sequence"/>
</dbReference>
<organism evidence="8 9">
    <name type="scientific">Hyphodiscus hymeniophilus</name>
    <dbReference type="NCBI Taxonomy" id="353542"/>
    <lineage>
        <taxon>Eukaryota</taxon>
        <taxon>Fungi</taxon>
        <taxon>Dikarya</taxon>
        <taxon>Ascomycota</taxon>
        <taxon>Pezizomycotina</taxon>
        <taxon>Leotiomycetes</taxon>
        <taxon>Helotiales</taxon>
        <taxon>Hyphodiscaceae</taxon>
        <taxon>Hyphodiscus</taxon>
    </lineage>
</organism>
<comment type="caution">
    <text evidence="8">The sequence shown here is derived from an EMBL/GenBank/DDBJ whole genome shotgun (WGS) entry which is preliminary data.</text>
</comment>
<dbReference type="Gene3D" id="3.50.50.60">
    <property type="entry name" value="FAD/NAD(P)-binding domain"/>
    <property type="match status" value="2"/>
</dbReference>
<dbReference type="OrthoDB" id="66881at2759"/>
<dbReference type="GO" id="GO:0050661">
    <property type="term" value="F:NADP binding"/>
    <property type="evidence" value="ECO:0007669"/>
    <property type="project" value="InterPro"/>
</dbReference>
<evidence type="ECO:0000256" key="2">
    <source>
        <dbReference type="ARBA" id="ARBA00009183"/>
    </source>
</evidence>
<dbReference type="EMBL" id="VNKQ01000015">
    <property type="protein sequence ID" value="KAG0646632.1"/>
    <property type="molecule type" value="Genomic_DNA"/>
</dbReference>
<name>A0A9P7AUA4_9HELO</name>
<dbReference type="SUPFAM" id="SSF51905">
    <property type="entry name" value="FAD/NAD(P)-binding domain"/>
    <property type="match status" value="2"/>
</dbReference>
<dbReference type="InterPro" id="IPR020946">
    <property type="entry name" value="Flavin_mOase-like"/>
</dbReference>
<keyword evidence="4" id="KW-0274">FAD</keyword>
<dbReference type="InterPro" id="IPR050346">
    <property type="entry name" value="FMO-like"/>
</dbReference>
<evidence type="ECO:0000256" key="7">
    <source>
        <dbReference type="ARBA" id="ARBA00023033"/>
    </source>
</evidence>
<comment type="similarity">
    <text evidence="2">Belongs to the FMO family.</text>
</comment>
<gene>
    <name evidence="8" type="ORF">D0Z07_7527</name>
</gene>
<dbReference type="InterPro" id="IPR036188">
    <property type="entry name" value="FAD/NAD-bd_sf"/>
</dbReference>
<protein>
    <submittedName>
        <fullName evidence="8">Flavin-dependent monooxygenase</fullName>
    </submittedName>
</protein>
<sequence>MGSILRSNGSLNVKKIAIIGAGPSGLAAARFLLAERAFDTIDVYEQQSEVGGVWYYHPNVTGRITVPQTTPHGPPELPIWPKDGKAPLFSNPMYDHLNTNIPHGLMGFSDLEFPPESLLFPTRQDVQSYLVKYSQEIRHLIKFSTQVKNIVQSPRASEPQWELTAKSTITDEEERKDYDAIVVANGHYSVPFIPSVLGVEAFNAAYPSVITHSKVYRAPEPFTNKKVIVVGSAASGLDIGTQISQVSKKPMLNSVRTSSPLKFGQENKEEVPPIAEYIVEDRAVRFEDGRVEKDIDAIIYCTGYLYSYPFFEELDPTLVTTGRRVRGLYKQLFNITHPTLAFTALSQKIIPFPLSEGQGTAIAKVWSGKLDLPTKVEMESWEEERIAELGDGTAFHVLGYPKDAEYVNELHDWVQSAGDGFAKEPAYWAEKQLWMRENYAEIRKKFVDTGCEAKTMAELGFEYKKRND</sequence>
<reference evidence="8" key="1">
    <citation type="submission" date="2019-07" db="EMBL/GenBank/DDBJ databases">
        <title>Hyphodiscus hymeniophilus genome sequencing and assembly.</title>
        <authorList>
            <person name="Kramer G."/>
            <person name="Nodwell J."/>
        </authorList>
    </citation>
    <scope>NUCLEOTIDE SEQUENCE</scope>
    <source>
        <strain evidence="8">ATCC 34498</strain>
    </source>
</reference>
<dbReference type="Pfam" id="PF13450">
    <property type="entry name" value="NAD_binding_8"/>
    <property type="match status" value="1"/>
</dbReference>
<evidence type="ECO:0000313" key="9">
    <source>
        <dbReference type="Proteomes" id="UP000785200"/>
    </source>
</evidence>
<keyword evidence="6" id="KW-0560">Oxidoreductase</keyword>
<accession>A0A9P7AUA4</accession>
<dbReference type="AlphaFoldDB" id="A0A9P7AUA4"/>
<dbReference type="PRINTS" id="PR00419">
    <property type="entry name" value="ADXRDTASE"/>
</dbReference>
<dbReference type="GO" id="GO:0050660">
    <property type="term" value="F:flavin adenine dinucleotide binding"/>
    <property type="evidence" value="ECO:0007669"/>
    <property type="project" value="InterPro"/>
</dbReference>
<keyword evidence="5" id="KW-0521">NADP</keyword>
<keyword evidence="3" id="KW-0285">Flavoprotein</keyword>
<evidence type="ECO:0000256" key="6">
    <source>
        <dbReference type="ARBA" id="ARBA00023002"/>
    </source>
</evidence>
<keyword evidence="9" id="KW-1185">Reference proteome</keyword>
<evidence type="ECO:0000256" key="5">
    <source>
        <dbReference type="ARBA" id="ARBA00022857"/>
    </source>
</evidence>
<dbReference type="Pfam" id="PF00743">
    <property type="entry name" value="FMO-like"/>
    <property type="match status" value="2"/>
</dbReference>
<evidence type="ECO:0000256" key="4">
    <source>
        <dbReference type="ARBA" id="ARBA00022827"/>
    </source>
</evidence>
<proteinExistence type="inferred from homology"/>
<evidence type="ECO:0000256" key="1">
    <source>
        <dbReference type="ARBA" id="ARBA00001974"/>
    </source>
</evidence>
<keyword evidence="7 8" id="KW-0503">Monooxygenase</keyword>
<dbReference type="GO" id="GO:0004499">
    <property type="term" value="F:N,N-dimethylaniline monooxygenase activity"/>
    <property type="evidence" value="ECO:0007669"/>
    <property type="project" value="InterPro"/>
</dbReference>
<dbReference type="FunFam" id="3.50.50.60:FF:000138">
    <property type="entry name" value="Flavin-containing monooxygenase"/>
    <property type="match status" value="1"/>
</dbReference>
<dbReference type="PANTHER" id="PTHR23023">
    <property type="entry name" value="DIMETHYLANILINE MONOOXYGENASE"/>
    <property type="match status" value="1"/>
</dbReference>
<evidence type="ECO:0000313" key="8">
    <source>
        <dbReference type="EMBL" id="KAG0646632.1"/>
    </source>
</evidence>